<dbReference type="InterPro" id="IPR000674">
    <property type="entry name" value="Ald_Oxase/Xan_DH_a/b"/>
</dbReference>
<dbReference type="EMBL" id="FNAN01000026">
    <property type="protein sequence ID" value="SDG96318.1"/>
    <property type="molecule type" value="Genomic_DNA"/>
</dbReference>
<protein>
    <submittedName>
        <fullName evidence="2">CO or xanthine dehydrogenase, Mo-binding subunit</fullName>
    </submittedName>
</protein>
<gene>
    <name evidence="2" type="ORF">SAMN04487996_12638</name>
</gene>
<accession>A0A1G7YIC5</accession>
<organism evidence="2 3">
    <name type="scientific">Dyadobacter soli</name>
    <dbReference type="NCBI Taxonomy" id="659014"/>
    <lineage>
        <taxon>Bacteria</taxon>
        <taxon>Pseudomonadati</taxon>
        <taxon>Bacteroidota</taxon>
        <taxon>Cytophagia</taxon>
        <taxon>Cytophagales</taxon>
        <taxon>Spirosomataceae</taxon>
        <taxon>Dyadobacter</taxon>
    </lineage>
</organism>
<dbReference type="PANTHER" id="PTHR47495:SF1">
    <property type="entry name" value="BLL3820 PROTEIN"/>
    <property type="match status" value="1"/>
</dbReference>
<dbReference type="RefSeq" id="WP_229212955.1">
    <property type="nucleotide sequence ID" value="NZ_FNAN01000026.1"/>
</dbReference>
<feature type="domain" description="Aldehyde oxidase/xanthine dehydrogenase a/b hammerhead" evidence="1">
    <location>
        <begin position="220"/>
        <end position="305"/>
    </location>
</feature>
<reference evidence="3" key="1">
    <citation type="submission" date="2016-10" db="EMBL/GenBank/DDBJ databases">
        <authorList>
            <person name="Varghese N."/>
            <person name="Submissions S."/>
        </authorList>
    </citation>
    <scope>NUCLEOTIDE SEQUENCE [LARGE SCALE GENOMIC DNA]</scope>
    <source>
        <strain evidence="3">DSM 25329</strain>
    </source>
</reference>
<dbReference type="GO" id="GO:0016491">
    <property type="term" value="F:oxidoreductase activity"/>
    <property type="evidence" value="ECO:0007669"/>
    <property type="project" value="InterPro"/>
</dbReference>
<dbReference type="Gene3D" id="3.30.365.10">
    <property type="entry name" value="Aldehyde oxidase/xanthine dehydrogenase, molybdopterin binding domain"/>
    <property type="match status" value="4"/>
</dbReference>
<evidence type="ECO:0000313" key="3">
    <source>
        <dbReference type="Proteomes" id="UP000198748"/>
    </source>
</evidence>
<dbReference type="Proteomes" id="UP000198748">
    <property type="component" value="Unassembled WGS sequence"/>
</dbReference>
<dbReference type="STRING" id="659014.SAMN04487996_12638"/>
<keyword evidence="3" id="KW-1185">Reference proteome</keyword>
<dbReference type="InterPro" id="IPR046867">
    <property type="entry name" value="AldOxase/xan_DH_MoCoBD2"/>
</dbReference>
<dbReference type="InterPro" id="IPR052516">
    <property type="entry name" value="N-heterocyclic_Hydroxylase"/>
</dbReference>
<dbReference type="Pfam" id="PF02738">
    <property type="entry name" value="MoCoBD_1"/>
    <property type="match status" value="1"/>
</dbReference>
<proteinExistence type="predicted"/>
<dbReference type="InterPro" id="IPR037165">
    <property type="entry name" value="AldOxase/xan_DH_Mopterin-bd_sf"/>
</dbReference>
<dbReference type="InterPro" id="IPR012368">
    <property type="entry name" value="OxRdtase_Mopterin-bd_su_IorB"/>
</dbReference>
<dbReference type="PANTHER" id="PTHR47495">
    <property type="entry name" value="ALDEHYDE DEHYDROGENASE"/>
    <property type="match status" value="1"/>
</dbReference>
<evidence type="ECO:0000259" key="1">
    <source>
        <dbReference type="SMART" id="SM01008"/>
    </source>
</evidence>
<sequence>MNAFQESEIGGESEMAKFAGTSRREFLRNSGRLLIGFQMLPFVCAAMDDKFTAHPVAGNGKSIDSWLQFDSEGILTVITGKMELGQGIRTALMQMAAEELNLQMDRVRIIVADTAQTQDERYTAGSGSIEGSGNSIRQAAAEARRALLKLAADHFNAVPEKLTVENGLIQYGAKSIAYQDLIKGKQLEMDVTGNAPLKQHTEYKLVGKGVARTDIAQMAAAQPYYIQDMRLPGMVHVRVLRPPVYGAKLVSLPRDEVLKLPGVSQLVVNGSFVAVVAADEYQCIKALRLLREKAQWSSPALSPLPAGLYDDILQKGTGTETVEEKSDVDKGLSGASVKLEAVYKRPYHIHGSIGPSCAIAEWKDGLLTIWSHSQGVYPLRRTISDLLNLPEGKIRIIGVPGSGCYGHNGADDVAGDAALMAMQVPGKPVRVQWMREDEHQWEPYGSAMVLRIKGGLDAERRVTAWQTEIWSDTHSTRPGGNAGHLLAGRDLEKSFSFKSGGFSGGSHRNSVPLYDFSAQKIILHNYKGPLRTSALRSLGAYANIFALESFMDELAFKAGKDPVAFRLAHLKDQRAKAVVALLVEKAGWRRDEVGKGGWRKGSKELSGEGFAFAQYKNNAAYCAVRAEVLIDPVKKTYKVTKLSSAIDAGQTINSTGVINQTAGGMIQAASWTMMEEVVYDQKGIVSTSWDKYPILRFAEVPHTEVFLLDRPELEPMGAGEAAQGPTAAAIANAIFHATGSRLREIPLLPEKIDWKKLS</sequence>
<dbReference type="InterPro" id="IPR008274">
    <property type="entry name" value="AldOxase/xan_DH_MoCoBD1"/>
</dbReference>
<dbReference type="Pfam" id="PF20256">
    <property type="entry name" value="MoCoBD_2"/>
    <property type="match status" value="2"/>
</dbReference>
<dbReference type="SUPFAM" id="SSF56003">
    <property type="entry name" value="Molybdenum cofactor-binding domain"/>
    <property type="match status" value="2"/>
</dbReference>
<dbReference type="SMART" id="SM01008">
    <property type="entry name" value="Ald_Xan_dh_C"/>
    <property type="match status" value="1"/>
</dbReference>
<dbReference type="AlphaFoldDB" id="A0A1G7YIC5"/>
<evidence type="ECO:0000313" key="2">
    <source>
        <dbReference type="EMBL" id="SDG96318.1"/>
    </source>
</evidence>
<dbReference type="PIRSF" id="PIRSF036389">
    <property type="entry name" value="IOR_B"/>
    <property type="match status" value="1"/>
</dbReference>
<name>A0A1G7YIC5_9BACT</name>
<dbReference type="Gene3D" id="3.90.1170.50">
    <property type="entry name" value="Aldehyde oxidase/xanthine dehydrogenase, a/b hammerhead"/>
    <property type="match status" value="1"/>
</dbReference>